<keyword evidence="1" id="KW-0472">Membrane</keyword>
<evidence type="ECO:0000313" key="3">
    <source>
        <dbReference type="Proteomes" id="UP001235030"/>
    </source>
</evidence>
<gene>
    <name evidence="2" type="ORF">TEMA_05340</name>
</gene>
<dbReference type="RefSeq" id="WP_228104478.1">
    <property type="nucleotide sequence ID" value="NZ_CP101637.1"/>
</dbReference>
<evidence type="ECO:0000256" key="1">
    <source>
        <dbReference type="SAM" id="Phobius"/>
    </source>
</evidence>
<dbReference type="EMBL" id="CP101637">
    <property type="protein sequence ID" value="WMT80221.1"/>
    <property type="molecule type" value="Genomic_DNA"/>
</dbReference>
<reference evidence="2 3" key="1">
    <citation type="submission" date="2022-07" db="EMBL/GenBank/DDBJ databases">
        <title>Genome sequence of Terrisporobacter mayombei DSM6539.</title>
        <authorList>
            <person name="Boeer T."/>
            <person name="Bengelsdorf F.R."/>
            <person name="Daniel R."/>
            <person name="Poehlein A."/>
        </authorList>
    </citation>
    <scope>NUCLEOTIDE SEQUENCE [LARGE SCALE GENOMIC DNA]</scope>
    <source>
        <strain evidence="2 3">DSM 6539</strain>
    </source>
</reference>
<evidence type="ECO:0000313" key="2">
    <source>
        <dbReference type="EMBL" id="WMT80221.1"/>
    </source>
</evidence>
<protein>
    <recommendedName>
        <fullName evidence="4">Septum formation initiator</fullName>
    </recommendedName>
</protein>
<keyword evidence="3" id="KW-1185">Reference proteome</keyword>
<feature type="transmembrane region" description="Helical" evidence="1">
    <location>
        <begin position="18"/>
        <end position="35"/>
    </location>
</feature>
<proteinExistence type="predicted"/>
<sequence>MKKYLSKDEILKAMRRQLYVFLILILMVFWGFLYSSNRVNELQHDVTTMKHELDYAKGRIEKLEKK</sequence>
<keyword evidence="1" id="KW-1133">Transmembrane helix</keyword>
<name>A0ABY9PXZ2_9FIRM</name>
<accession>A0ABY9PXZ2</accession>
<dbReference type="Proteomes" id="UP001235030">
    <property type="component" value="Chromosome"/>
</dbReference>
<organism evidence="2 3">
    <name type="scientific">Terrisporobacter mayombei</name>
    <dbReference type="NCBI Taxonomy" id="1541"/>
    <lineage>
        <taxon>Bacteria</taxon>
        <taxon>Bacillati</taxon>
        <taxon>Bacillota</taxon>
        <taxon>Clostridia</taxon>
        <taxon>Peptostreptococcales</taxon>
        <taxon>Peptostreptococcaceae</taxon>
        <taxon>Terrisporobacter</taxon>
    </lineage>
</organism>
<evidence type="ECO:0008006" key="4">
    <source>
        <dbReference type="Google" id="ProtNLM"/>
    </source>
</evidence>
<keyword evidence="1" id="KW-0812">Transmembrane</keyword>